<accession>A0A663M087</accession>
<dbReference type="Proteomes" id="UP000472269">
    <property type="component" value="Unplaced"/>
</dbReference>
<evidence type="ECO:0000313" key="3">
    <source>
        <dbReference type="Proteomes" id="UP000472269"/>
    </source>
</evidence>
<sequence>PSSNPKGSPRGDPGGNGPRRRQPSKTPRGGQQCLKYSPSNNRQRRTGLGNRSHSNVIRFLGSLIAYKCLGTFTP</sequence>
<name>A0A663M087_ATHCN</name>
<proteinExistence type="predicted"/>
<reference evidence="2" key="2">
    <citation type="submission" date="2025-09" db="UniProtKB">
        <authorList>
            <consortium name="Ensembl"/>
        </authorList>
    </citation>
    <scope>IDENTIFICATION</scope>
</reference>
<evidence type="ECO:0000313" key="2">
    <source>
        <dbReference type="Ensembl" id="ENSACUP00000005450.1"/>
    </source>
</evidence>
<protein>
    <submittedName>
        <fullName evidence="2">Uncharacterized protein</fullName>
    </submittedName>
</protein>
<dbReference type="AlphaFoldDB" id="A0A663M087"/>
<dbReference type="Ensembl" id="ENSACUT00000005824.1">
    <property type="protein sequence ID" value="ENSACUP00000005450.1"/>
    <property type="gene ID" value="ENSACUG00000003732.1"/>
</dbReference>
<evidence type="ECO:0000256" key="1">
    <source>
        <dbReference type="SAM" id="MobiDB-lite"/>
    </source>
</evidence>
<reference evidence="2" key="1">
    <citation type="submission" date="2025-08" db="UniProtKB">
        <authorList>
            <consortium name="Ensembl"/>
        </authorList>
    </citation>
    <scope>IDENTIFICATION</scope>
</reference>
<keyword evidence="3" id="KW-1185">Reference proteome</keyword>
<feature type="region of interest" description="Disordered" evidence="1">
    <location>
        <begin position="1"/>
        <end position="51"/>
    </location>
</feature>
<organism evidence="2 3">
    <name type="scientific">Athene cunicularia</name>
    <name type="common">Burrowing owl</name>
    <name type="synonym">Speotyto cunicularia</name>
    <dbReference type="NCBI Taxonomy" id="194338"/>
    <lineage>
        <taxon>Eukaryota</taxon>
        <taxon>Metazoa</taxon>
        <taxon>Chordata</taxon>
        <taxon>Craniata</taxon>
        <taxon>Vertebrata</taxon>
        <taxon>Euteleostomi</taxon>
        <taxon>Archelosauria</taxon>
        <taxon>Archosauria</taxon>
        <taxon>Dinosauria</taxon>
        <taxon>Saurischia</taxon>
        <taxon>Theropoda</taxon>
        <taxon>Coelurosauria</taxon>
        <taxon>Aves</taxon>
        <taxon>Neognathae</taxon>
        <taxon>Neoaves</taxon>
        <taxon>Telluraves</taxon>
        <taxon>Strigiformes</taxon>
        <taxon>Strigidae</taxon>
        <taxon>Athene</taxon>
    </lineage>
</organism>